<dbReference type="EMBL" id="LR699120">
    <property type="protein sequence ID" value="VVC77028.1"/>
    <property type="molecule type" value="Genomic_DNA"/>
</dbReference>
<feature type="domain" description="NADP-dependent oxidoreductase" evidence="2">
    <location>
        <begin position="15"/>
        <end position="308"/>
    </location>
</feature>
<dbReference type="InterPro" id="IPR050791">
    <property type="entry name" value="Aldo-Keto_reductase"/>
</dbReference>
<evidence type="ECO:0000313" key="3">
    <source>
        <dbReference type="EMBL" id="VVC77028.1"/>
    </source>
</evidence>
<dbReference type="OrthoDB" id="9772407at2"/>
<dbReference type="GO" id="GO:0016491">
    <property type="term" value="F:oxidoreductase activity"/>
    <property type="evidence" value="ECO:0007669"/>
    <property type="project" value="UniProtKB-KW"/>
</dbReference>
<dbReference type="Proteomes" id="UP000324194">
    <property type="component" value="Chromosome 2"/>
</dbReference>
<keyword evidence="4" id="KW-1185">Reference proteome</keyword>
<dbReference type="PANTHER" id="PTHR43625">
    <property type="entry name" value="AFLATOXIN B1 ALDEHYDE REDUCTASE"/>
    <property type="match status" value="1"/>
</dbReference>
<protein>
    <submittedName>
        <fullName evidence="3">General stress protein 69</fullName>
    </submittedName>
</protein>
<dbReference type="PANTHER" id="PTHR43625:SF40">
    <property type="entry name" value="ALDO-KETO REDUCTASE YAKC [NADP(+)]"/>
    <property type="match status" value="1"/>
</dbReference>
<dbReference type="InterPro" id="IPR023210">
    <property type="entry name" value="NADP_OxRdtase_dom"/>
</dbReference>
<sequence length="330" mass="37155">MKNRQLGSTQVKVAEIGLGCMGMSEFYGSTDVNESIVTLHHALRLGVNFFDTADMYGMGANEELLAKAFKGQWDKVILATKFGIVRDPGLPQGRTVNGRPEYVKTACDASLKRLGVDVIDLYYLHRMDPNVPIEETVGAMADLVKEGKVRYLGLSEINADTLEKAHRVHPISALQSEYSLWYREPEKAVIPLCEKLRISFVAYSPLGRGFLTNKINALSDLEENDYRRRIPRFQDKNFNINHHLVEKLNEMAIEKKCTPGQLSLAWILAKSSIIIPIPGTKRRSYLEENVTASQIQLSLQDMERLDSLFTPEAVSGARYPEAMMQFVGDR</sequence>
<dbReference type="SUPFAM" id="SSF51430">
    <property type="entry name" value="NAD(P)-linked oxidoreductase"/>
    <property type="match status" value="1"/>
</dbReference>
<name>A0A5E4PKG3_9COXI</name>
<organism evidence="3 4">
    <name type="scientific">Aquicella siphonis</name>
    <dbReference type="NCBI Taxonomy" id="254247"/>
    <lineage>
        <taxon>Bacteria</taxon>
        <taxon>Pseudomonadati</taxon>
        <taxon>Pseudomonadota</taxon>
        <taxon>Gammaproteobacteria</taxon>
        <taxon>Legionellales</taxon>
        <taxon>Coxiellaceae</taxon>
        <taxon>Aquicella</taxon>
    </lineage>
</organism>
<dbReference type="CDD" id="cd19076">
    <property type="entry name" value="AKR_AKR13A_13D"/>
    <property type="match status" value="1"/>
</dbReference>
<evidence type="ECO:0000259" key="2">
    <source>
        <dbReference type="Pfam" id="PF00248"/>
    </source>
</evidence>
<dbReference type="RefSeq" id="WP_148340431.1">
    <property type="nucleotide sequence ID" value="NZ_LR699120.1"/>
</dbReference>
<dbReference type="AlphaFoldDB" id="A0A5E4PKG3"/>
<evidence type="ECO:0000256" key="1">
    <source>
        <dbReference type="ARBA" id="ARBA00023002"/>
    </source>
</evidence>
<proteinExistence type="predicted"/>
<dbReference type="Pfam" id="PF00248">
    <property type="entry name" value="Aldo_ket_red"/>
    <property type="match status" value="1"/>
</dbReference>
<dbReference type="GO" id="GO:0005737">
    <property type="term" value="C:cytoplasm"/>
    <property type="evidence" value="ECO:0007669"/>
    <property type="project" value="TreeGrafter"/>
</dbReference>
<keyword evidence="1" id="KW-0560">Oxidoreductase</keyword>
<reference evidence="3 4" key="1">
    <citation type="submission" date="2019-08" db="EMBL/GenBank/DDBJ databases">
        <authorList>
            <person name="Guy L."/>
        </authorList>
    </citation>
    <scope>NUCLEOTIDE SEQUENCE [LARGE SCALE GENOMIC DNA]</scope>
    <source>
        <strain evidence="3 4">SGT-108</strain>
    </source>
</reference>
<dbReference type="Gene3D" id="3.20.20.100">
    <property type="entry name" value="NADP-dependent oxidoreductase domain"/>
    <property type="match status" value="1"/>
</dbReference>
<evidence type="ECO:0000313" key="4">
    <source>
        <dbReference type="Proteomes" id="UP000324194"/>
    </source>
</evidence>
<gene>
    <name evidence="3" type="primary">yhdN_2</name>
    <name evidence="3" type="ORF">AQUSIP_23550</name>
</gene>
<dbReference type="KEGG" id="asip:AQUSIP_23550"/>
<accession>A0A5E4PKG3</accession>
<dbReference type="InterPro" id="IPR036812">
    <property type="entry name" value="NAD(P)_OxRdtase_dom_sf"/>
</dbReference>